<sequence length="308" mass="32927">MTPYKSFAVAGAGKIGTFVIEALLAQNAHVVVLTRGVTPKTFPTGAAAEVVDYASRASIAAALTKHGVEVFVSTMGHGGFEAQAFIAVAAKEAGVRLFVPSEFGMSTVGVTEGVLAVKDAFAGHLKSIGLPSARFFVSPAFMKKEQTGYFGGEAKWLTGYDVNGKVNIVGSGTKPISFTAEEDIGGNGNTSLFCTIRPTLKRPYSGFLAYVLTSLEPSELHDKRFRLQGDRKTFLQLAELFKAETVFVDTMPGPSSEYTTILHKFIERGMGSTGWDYAAGKEGEEAAGSTNQLWPGHQWKSIKEIHGL</sequence>
<dbReference type="SUPFAM" id="SSF51735">
    <property type="entry name" value="NAD(P)-binding Rossmann-fold domains"/>
    <property type="match status" value="1"/>
</dbReference>
<keyword evidence="2" id="KW-0560">Oxidoreductase</keyword>
<dbReference type="InterPro" id="IPR051609">
    <property type="entry name" value="NmrA/Isoflavone_reductase-like"/>
</dbReference>
<dbReference type="InterPro" id="IPR008030">
    <property type="entry name" value="NmrA-like"/>
</dbReference>
<evidence type="ECO:0000313" key="4">
    <source>
        <dbReference type="EMBL" id="KAL0960118.1"/>
    </source>
</evidence>
<dbReference type="Gene3D" id="3.40.50.720">
    <property type="entry name" value="NAD(P)-binding Rossmann-like Domain"/>
    <property type="match status" value="1"/>
</dbReference>
<keyword evidence="5" id="KW-1185">Reference proteome</keyword>
<comment type="caution">
    <text evidence="4">The sequence shown here is derived from an EMBL/GenBank/DDBJ whole genome shotgun (WGS) entry which is preliminary data.</text>
</comment>
<name>A0ABR3JYB3_9AGAR</name>
<protein>
    <recommendedName>
        <fullName evidence="3">NmrA-like domain-containing protein</fullName>
    </recommendedName>
</protein>
<organism evidence="4 5">
    <name type="scientific">Hohenbuehelia grisea</name>
    <dbReference type="NCBI Taxonomy" id="104357"/>
    <lineage>
        <taxon>Eukaryota</taxon>
        <taxon>Fungi</taxon>
        <taxon>Dikarya</taxon>
        <taxon>Basidiomycota</taxon>
        <taxon>Agaricomycotina</taxon>
        <taxon>Agaricomycetes</taxon>
        <taxon>Agaricomycetidae</taxon>
        <taxon>Agaricales</taxon>
        <taxon>Pleurotineae</taxon>
        <taxon>Pleurotaceae</taxon>
        <taxon>Hohenbuehelia</taxon>
    </lineage>
</organism>
<proteinExistence type="predicted"/>
<dbReference type="PANTHER" id="PTHR47706">
    <property type="entry name" value="NMRA-LIKE FAMILY PROTEIN"/>
    <property type="match status" value="1"/>
</dbReference>
<evidence type="ECO:0000259" key="3">
    <source>
        <dbReference type="Pfam" id="PF05368"/>
    </source>
</evidence>
<reference evidence="5" key="1">
    <citation type="submission" date="2024-06" db="EMBL/GenBank/DDBJ databases">
        <title>Multi-omics analyses provide insights into the biosynthesis of the anticancer antibiotic pleurotin in Hohenbuehelia grisea.</title>
        <authorList>
            <person name="Weaver J.A."/>
            <person name="Alberti F."/>
        </authorList>
    </citation>
    <scope>NUCLEOTIDE SEQUENCE [LARGE SCALE GENOMIC DNA]</scope>
    <source>
        <strain evidence="5">T-177</strain>
    </source>
</reference>
<feature type="domain" description="NmrA-like" evidence="3">
    <location>
        <begin position="10"/>
        <end position="131"/>
    </location>
</feature>
<keyword evidence="1" id="KW-0521">NADP</keyword>
<dbReference type="InterPro" id="IPR036291">
    <property type="entry name" value="NAD(P)-bd_dom_sf"/>
</dbReference>
<evidence type="ECO:0000256" key="2">
    <source>
        <dbReference type="ARBA" id="ARBA00023002"/>
    </source>
</evidence>
<dbReference type="EMBL" id="JASNQZ010000002">
    <property type="protein sequence ID" value="KAL0960118.1"/>
    <property type="molecule type" value="Genomic_DNA"/>
</dbReference>
<evidence type="ECO:0000313" key="5">
    <source>
        <dbReference type="Proteomes" id="UP001556367"/>
    </source>
</evidence>
<dbReference type="PANTHER" id="PTHR47706:SF9">
    <property type="entry name" value="NMRA-LIKE DOMAIN-CONTAINING PROTEIN-RELATED"/>
    <property type="match status" value="1"/>
</dbReference>
<accession>A0ABR3JYB3</accession>
<gene>
    <name evidence="4" type="ORF">HGRIS_011760</name>
</gene>
<dbReference type="Pfam" id="PF05368">
    <property type="entry name" value="NmrA"/>
    <property type="match status" value="1"/>
</dbReference>
<dbReference type="Proteomes" id="UP001556367">
    <property type="component" value="Unassembled WGS sequence"/>
</dbReference>
<evidence type="ECO:0000256" key="1">
    <source>
        <dbReference type="ARBA" id="ARBA00022857"/>
    </source>
</evidence>